<keyword evidence="1" id="KW-1003">Cell membrane</keyword>
<keyword evidence="1" id="KW-0997">Cell inner membrane</keyword>
<name>A0L4X3_MAGMM</name>
<dbReference type="InterPro" id="IPR036681">
    <property type="entry name" value="PgpA-like_sf"/>
</dbReference>
<dbReference type="GO" id="GO:0005886">
    <property type="term" value="C:plasma membrane"/>
    <property type="evidence" value="ECO:0007669"/>
    <property type="project" value="UniProtKB-SubCell"/>
</dbReference>
<sequence>MFWGTAPTHWKSWSTRDRITMLIATVGGSGWSPKAPGTMGTIASLPIAWAAMSLGPNSHLAVLLLVCSIGWWSSHRAITLLGKKDPGAVVIDETAGLLLTLLFVPLANLNLLLGFLLFRFFDILKPWPIRWLDQHVHGGLGIMLDDLLAGIFAGIPLLLLQSYLPLH</sequence>
<feature type="transmembrane region" description="Helical" evidence="2">
    <location>
        <begin position="138"/>
        <end position="160"/>
    </location>
</feature>
<keyword evidence="1" id="KW-0442">Lipid degradation</keyword>
<evidence type="ECO:0000259" key="3">
    <source>
        <dbReference type="Pfam" id="PF04608"/>
    </source>
</evidence>
<keyword evidence="2" id="KW-1133">Transmembrane helix</keyword>
<dbReference type="GO" id="GO:0006655">
    <property type="term" value="P:phosphatidylglycerol biosynthetic process"/>
    <property type="evidence" value="ECO:0007669"/>
    <property type="project" value="UniProtKB-UniPathway"/>
</dbReference>
<comment type="cofactor">
    <cofactor evidence="1">
        <name>Mg(2+)</name>
        <dbReference type="ChEBI" id="CHEBI:18420"/>
    </cofactor>
</comment>
<keyword evidence="5" id="KW-1185">Reference proteome</keyword>
<keyword evidence="1" id="KW-0460">Magnesium</keyword>
<dbReference type="GO" id="GO:0046872">
    <property type="term" value="F:metal ion binding"/>
    <property type="evidence" value="ECO:0007669"/>
    <property type="project" value="UniProtKB-KW"/>
</dbReference>
<keyword evidence="1 2" id="KW-0812">Transmembrane</keyword>
<feature type="domain" description="YutG/PgpA" evidence="3">
    <location>
        <begin position="22"/>
        <end position="160"/>
    </location>
</feature>
<feature type="transmembrane region" description="Helical" evidence="2">
    <location>
        <begin position="94"/>
        <end position="118"/>
    </location>
</feature>
<dbReference type="InterPro" id="IPR007686">
    <property type="entry name" value="YutG/PgpA"/>
</dbReference>
<comment type="pathway">
    <text evidence="1">Phospholipid metabolism; phosphatidylglycerol biosynthesis; phosphatidylglycerol from CDP-diacylglycerol: step 2/2.</text>
</comment>
<proteinExistence type="predicted"/>
<dbReference type="EMBL" id="CP000471">
    <property type="protein sequence ID" value="ABK43016.1"/>
    <property type="molecule type" value="Genomic_DNA"/>
</dbReference>
<protein>
    <recommendedName>
        <fullName evidence="1">Phosphatidylglycerophosphatase A</fullName>
        <ecNumber evidence="1">3.1.3.27</ecNumber>
    </recommendedName>
    <alternativeName>
        <fullName evidence="1">Phosphatidylglycerolphosphate phosphatase A</fullName>
    </alternativeName>
</protein>
<dbReference type="CDD" id="cd06971">
    <property type="entry name" value="PgpA"/>
    <property type="match status" value="1"/>
</dbReference>
<dbReference type="PANTHER" id="PTHR36305">
    <property type="entry name" value="PHOSPHATIDYLGLYCEROPHOSPHATASE A"/>
    <property type="match status" value="1"/>
</dbReference>
<dbReference type="eggNOG" id="COG1267">
    <property type="taxonomic scope" value="Bacteria"/>
</dbReference>
<gene>
    <name evidence="4" type="ordered locus">Mmc1_0491</name>
</gene>
<reference evidence="5" key="1">
    <citation type="journal article" date="2009" name="Appl. Environ. Microbiol.">
        <title>Complete genome sequence of the chemolithoautotrophic marine magnetotactic coccus strain MC-1.</title>
        <authorList>
            <person name="Schubbe S."/>
            <person name="Williams T.J."/>
            <person name="Xie G."/>
            <person name="Kiss H.E."/>
            <person name="Brettin T.S."/>
            <person name="Martinez D."/>
            <person name="Ross C.A."/>
            <person name="Schuler D."/>
            <person name="Cox B.L."/>
            <person name="Nealson K.H."/>
            <person name="Bazylinski D.A."/>
        </authorList>
    </citation>
    <scope>NUCLEOTIDE SEQUENCE [LARGE SCALE GENOMIC DNA]</scope>
    <source>
        <strain evidence="5">ATCC BAA-1437 / JCM 17883 / MC-1</strain>
    </source>
</reference>
<evidence type="ECO:0000256" key="2">
    <source>
        <dbReference type="SAM" id="Phobius"/>
    </source>
</evidence>
<dbReference type="Proteomes" id="UP000002586">
    <property type="component" value="Chromosome"/>
</dbReference>
<keyword evidence="1" id="KW-0479">Metal-binding</keyword>
<dbReference type="Pfam" id="PF04608">
    <property type="entry name" value="PgpA"/>
    <property type="match status" value="1"/>
</dbReference>
<dbReference type="UniPathway" id="UPA00084">
    <property type="reaction ID" value="UER00504"/>
</dbReference>
<comment type="catalytic activity">
    <reaction evidence="1">
        <text>a 1,2-diacyl-sn-glycero-3-phospho-(1'-sn-glycero-3'-phosphate) + H2O = a 1,2-diacyl-sn-glycero-3-phospho-(1'-sn-glycerol) + phosphate</text>
        <dbReference type="Rhea" id="RHEA:33751"/>
        <dbReference type="ChEBI" id="CHEBI:15377"/>
        <dbReference type="ChEBI" id="CHEBI:43474"/>
        <dbReference type="ChEBI" id="CHEBI:60110"/>
        <dbReference type="ChEBI" id="CHEBI:64716"/>
        <dbReference type="EC" id="3.1.3.27"/>
    </reaction>
</comment>
<keyword evidence="1" id="KW-0595">Phospholipid degradation</keyword>
<comment type="subcellular location">
    <subcellularLocation>
        <location evidence="1">Cell inner membrane</location>
        <topology evidence="1">Multi-pass membrane protein</topology>
    </subcellularLocation>
</comment>
<feature type="transmembrane region" description="Helical" evidence="2">
    <location>
        <begin position="47"/>
        <end position="73"/>
    </location>
</feature>
<comment type="function">
    <text evidence="1">Lipid phosphatase which dephosphorylates phosphatidylglycerophosphate (PGP) to phosphatidylglycerol (PG).</text>
</comment>
<evidence type="ECO:0000313" key="5">
    <source>
        <dbReference type="Proteomes" id="UP000002586"/>
    </source>
</evidence>
<dbReference type="PANTHER" id="PTHR36305:SF1">
    <property type="entry name" value="PHOSPHATIDYLGLYCEROPHOSPHATASE A"/>
    <property type="match status" value="1"/>
</dbReference>
<reference evidence="4 5" key="2">
    <citation type="journal article" date="2012" name="Int. J. Syst. Evol. Microbiol.">
        <title>Magnetococcus marinus gen. nov., sp. nov., a marine, magnetotactic bacterium that represents a novel lineage (Magnetococcaceae fam. nov.; Magnetococcales ord. nov.) at the base of the Alphaproteobacteria.</title>
        <authorList>
            <person name="Bazylinski D.A."/>
            <person name="Williams T.J."/>
            <person name="Lefevre C.T."/>
            <person name="Berg R.J."/>
            <person name="Zhang C.L."/>
            <person name="Bowser S.S."/>
            <person name="Dean A.J."/>
            <person name="Beveridge T.J."/>
        </authorList>
    </citation>
    <scope>NUCLEOTIDE SEQUENCE [LARGE SCALE GENOMIC DNA]</scope>
    <source>
        <strain evidence="5">ATCC BAA-1437 / JCM 17883 / MC-1</strain>
    </source>
</reference>
<dbReference type="GO" id="GO:0008962">
    <property type="term" value="F:phosphatidylglycerophosphatase activity"/>
    <property type="evidence" value="ECO:0007669"/>
    <property type="project" value="UniProtKB-EC"/>
</dbReference>
<dbReference type="KEGG" id="mgm:Mmc1_0491"/>
<organism evidence="4 5">
    <name type="scientific">Magnetococcus marinus (strain ATCC BAA-1437 / JCM 17883 / MC-1)</name>
    <dbReference type="NCBI Taxonomy" id="156889"/>
    <lineage>
        <taxon>Bacteria</taxon>
        <taxon>Pseudomonadati</taxon>
        <taxon>Pseudomonadota</taxon>
        <taxon>Magnetococcia</taxon>
        <taxon>Magnetococcales</taxon>
        <taxon>Magnetococcaceae</taxon>
        <taxon>Magnetococcus</taxon>
    </lineage>
</organism>
<dbReference type="RefSeq" id="WP_011712183.1">
    <property type="nucleotide sequence ID" value="NC_008576.1"/>
</dbReference>
<dbReference type="STRING" id="156889.Mmc1_0491"/>
<accession>A0L4X3</accession>
<keyword evidence="1 4" id="KW-0378">Hydrolase</keyword>
<dbReference type="HOGENOM" id="CLU_103734_1_2_5"/>
<keyword evidence="1" id="KW-1208">Phospholipid metabolism</keyword>
<dbReference type="AlphaFoldDB" id="A0L4X3"/>
<evidence type="ECO:0000313" key="4">
    <source>
        <dbReference type="EMBL" id="ABK43016.1"/>
    </source>
</evidence>
<dbReference type="OrthoDB" id="9804091at2"/>
<dbReference type="PIRSF" id="PIRSF006162">
    <property type="entry name" value="PgpA"/>
    <property type="match status" value="1"/>
</dbReference>
<dbReference type="InterPro" id="IPR026037">
    <property type="entry name" value="PgpA"/>
</dbReference>
<evidence type="ECO:0000256" key="1">
    <source>
        <dbReference type="PIRNR" id="PIRNR006162"/>
    </source>
</evidence>
<dbReference type="GO" id="GO:0009395">
    <property type="term" value="P:phospholipid catabolic process"/>
    <property type="evidence" value="ECO:0007669"/>
    <property type="project" value="UniProtKB-KW"/>
</dbReference>
<keyword evidence="1" id="KW-0443">Lipid metabolism</keyword>
<keyword evidence="1 2" id="KW-0472">Membrane</keyword>
<dbReference type="SUPFAM" id="SSF101307">
    <property type="entry name" value="YutG-like"/>
    <property type="match status" value="1"/>
</dbReference>
<dbReference type="EC" id="3.1.3.27" evidence="1"/>